<evidence type="ECO:0000313" key="2">
    <source>
        <dbReference type="Proteomes" id="UP000075714"/>
    </source>
</evidence>
<reference evidence="2" key="1">
    <citation type="journal article" date="2016" name="Nat. Commun.">
        <title>The Gonium pectorale genome demonstrates co-option of cell cycle regulation during the evolution of multicellularity.</title>
        <authorList>
            <person name="Hanschen E.R."/>
            <person name="Marriage T.N."/>
            <person name="Ferris P.J."/>
            <person name="Hamaji T."/>
            <person name="Toyoda A."/>
            <person name="Fujiyama A."/>
            <person name="Neme R."/>
            <person name="Noguchi H."/>
            <person name="Minakuchi Y."/>
            <person name="Suzuki M."/>
            <person name="Kawai-Toyooka H."/>
            <person name="Smith D.R."/>
            <person name="Sparks H."/>
            <person name="Anderson J."/>
            <person name="Bakaric R."/>
            <person name="Luria V."/>
            <person name="Karger A."/>
            <person name="Kirschner M.W."/>
            <person name="Durand P.M."/>
            <person name="Michod R.E."/>
            <person name="Nozaki H."/>
            <person name="Olson B.J."/>
        </authorList>
    </citation>
    <scope>NUCLEOTIDE SEQUENCE [LARGE SCALE GENOMIC DNA]</scope>
    <source>
        <strain evidence="2">NIES-2863</strain>
    </source>
</reference>
<dbReference type="InterPro" id="IPR029063">
    <property type="entry name" value="SAM-dependent_MTases_sf"/>
</dbReference>
<dbReference type="AlphaFoldDB" id="A0A150FVN2"/>
<name>A0A150FVN2_GONPE</name>
<dbReference type="SUPFAM" id="SSF53335">
    <property type="entry name" value="S-adenosyl-L-methionine-dependent methyltransferases"/>
    <property type="match status" value="1"/>
</dbReference>
<gene>
    <name evidence="1" type="ORF">GPECTOR_331g57</name>
</gene>
<accession>A0A150FVN2</accession>
<dbReference type="EMBL" id="LSYV01000329">
    <property type="protein sequence ID" value="KXZ41666.1"/>
    <property type="molecule type" value="Genomic_DNA"/>
</dbReference>
<organism evidence="1 2">
    <name type="scientific">Gonium pectorale</name>
    <name type="common">Green alga</name>
    <dbReference type="NCBI Taxonomy" id="33097"/>
    <lineage>
        <taxon>Eukaryota</taxon>
        <taxon>Viridiplantae</taxon>
        <taxon>Chlorophyta</taxon>
        <taxon>core chlorophytes</taxon>
        <taxon>Chlorophyceae</taxon>
        <taxon>CS clade</taxon>
        <taxon>Chlamydomonadales</taxon>
        <taxon>Volvocaceae</taxon>
        <taxon>Gonium</taxon>
    </lineage>
</organism>
<dbReference type="Proteomes" id="UP000075714">
    <property type="component" value="Unassembled WGS sequence"/>
</dbReference>
<dbReference type="STRING" id="33097.A0A150FVN2"/>
<sequence>MDYGIACTFRPLPSHLARPDYQPYCIADTATVRAVRVALQELYIADMPCRTYDFSKKQPFKTHMESTPPRWDAASLEAELALFDPERLAQTHDSRNIVLIARIMKDTSKDKTYRHFGLVVDNEASELRKLALKCSSAADFGGAADVWVAWKKGPATEDLHGVTVERPYVMPEGMLALEKGEVPHIQPHIKIVDQRHGEMVHVPIGWAHQLLDIFSLMRDFLGLDSSSTVADIGGGAGRVLPFLSAGAGVRFSWMVEVCDVKVQKANSLLRGVHQVLCGEGLLPPVETEDIMEVVHHNMELDRNGPEEYRLLGTSKMLTRRWTNWGRVQELASRSTHFYSFCEAIPDEVWPVVGKLLAQSAVFKGCVMVCRDKYWDRMHPARRMELPVEEEGYGFGPVTLVARLTNVKAQVSHVAGFHCAGGLVAEGGS</sequence>
<proteinExistence type="predicted"/>
<comment type="caution">
    <text evidence="1">The sequence shown here is derived from an EMBL/GenBank/DDBJ whole genome shotgun (WGS) entry which is preliminary data.</text>
</comment>
<evidence type="ECO:0000313" key="1">
    <source>
        <dbReference type="EMBL" id="KXZ41666.1"/>
    </source>
</evidence>
<evidence type="ECO:0008006" key="3">
    <source>
        <dbReference type="Google" id="ProtNLM"/>
    </source>
</evidence>
<protein>
    <recommendedName>
        <fullName evidence="3">DOT1 domain-containing protein</fullName>
    </recommendedName>
</protein>
<keyword evidence="2" id="KW-1185">Reference proteome</keyword>